<dbReference type="AlphaFoldDB" id="U7D8H1"/>
<dbReference type="GO" id="GO:0016787">
    <property type="term" value="F:hydrolase activity"/>
    <property type="evidence" value="ECO:0007669"/>
    <property type="project" value="UniProtKB-KW"/>
</dbReference>
<dbReference type="InterPro" id="IPR037235">
    <property type="entry name" value="TRCF-like_C_D7"/>
</dbReference>
<dbReference type="InterPro" id="IPR047112">
    <property type="entry name" value="RecG/Mfd"/>
</dbReference>
<dbReference type="HAMAP" id="MF_00969">
    <property type="entry name" value="TRCF"/>
    <property type="match status" value="1"/>
</dbReference>
<dbReference type="Gene3D" id="3.40.50.300">
    <property type="entry name" value="P-loop containing nucleotide triphosphate hydrolases"/>
    <property type="match status" value="2"/>
</dbReference>
<evidence type="ECO:0000313" key="13">
    <source>
        <dbReference type="Proteomes" id="UP000017148"/>
    </source>
</evidence>
<dbReference type="InterPro" id="IPR011545">
    <property type="entry name" value="DEAD/DEAH_box_helicase_dom"/>
</dbReference>
<dbReference type="eggNOG" id="COG1197">
    <property type="taxonomic scope" value="Bacteria"/>
</dbReference>
<dbReference type="GO" id="GO:0005737">
    <property type="term" value="C:cytoplasm"/>
    <property type="evidence" value="ECO:0007669"/>
    <property type="project" value="UniProtKB-SubCell"/>
</dbReference>
<evidence type="ECO:0000256" key="7">
    <source>
        <dbReference type="ARBA" id="ARBA00023125"/>
    </source>
</evidence>
<dbReference type="EMBL" id="ASJR01000001">
    <property type="protein sequence ID" value="ERP39260.1"/>
    <property type="molecule type" value="Genomic_DNA"/>
</dbReference>
<dbReference type="GO" id="GO:0000716">
    <property type="term" value="P:transcription-coupled nucleotide-excision repair, DNA damage recognition"/>
    <property type="evidence" value="ECO:0007669"/>
    <property type="project" value="UniProtKB-UniRule"/>
</dbReference>
<dbReference type="SUPFAM" id="SSF141259">
    <property type="entry name" value="CarD-like"/>
    <property type="match status" value="1"/>
</dbReference>
<gene>
    <name evidence="9" type="primary">mfd</name>
    <name evidence="12" type="ORF">CALK_0051</name>
</gene>
<evidence type="ECO:0000256" key="2">
    <source>
        <dbReference type="ARBA" id="ARBA00022741"/>
    </source>
</evidence>
<evidence type="ECO:0000256" key="4">
    <source>
        <dbReference type="ARBA" id="ARBA00022801"/>
    </source>
</evidence>
<dbReference type="GO" id="GO:0003678">
    <property type="term" value="F:DNA helicase activity"/>
    <property type="evidence" value="ECO:0007669"/>
    <property type="project" value="TreeGrafter"/>
</dbReference>
<keyword evidence="3 9" id="KW-0227">DNA damage</keyword>
<evidence type="ECO:0000313" key="12">
    <source>
        <dbReference type="EMBL" id="ERP39260.1"/>
    </source>
</evidence>
<dbReference type="CDD" id="cd17991">
    <property type="entry name" value="DEXHc_TRCF"/>
    <property type="match status" value="1"/>
</dbReference>
<keyword evidence="8 9" id="KW-0234">DNA repair</keyword>
<dbReference type="InterPro" id="IPR001650">
    <property type="entry name" value="Helicase_C-like"/>
</dbReference>
<dbReference type="EC" id="3.6.4.-" evidence="9"/>
<keyword evidence="5" id="KW-0347">Helicase</keyword>
<comment type="similarity">
    <text evidence="9">In the N-terminal section; belongs to the UvrB family.</text>
</comment>
<reference evidence="12 13" key="1">
    <citation type="journal article" date="2013" name="Environ. Microbiol.">
        <title>Genome analysis of Chitinivibrio alkaliphilus gen. nov., sp. nov., a novel extremely haloalkaliphilic anaerobic chitinolytic bacterium from the candidate phylum Termite Group 3.</title>
        <authorList>
            <person name="Sorokin D.Y."/>
            <person name="Gumerov V.M."/>
            <person name="Rakitin A.L."/>
            <person name="Beletsky A.V."/>
            <person name="Damste J.S."/>
            <person name="Muyzer G."/>
            <person name="Mardanov A.V."/>
            <person name="Ravin N.V."/>
        </authorList>
    </citation>
    <scope>NUCLEOTIDE SEQUENCE [LARGE SCALE GENOMIC DNA]</scope>
    <source>
        <strain evidence="12 13">ACht1</strain>
    </source>
</reference>
<keyword evidence="2 9" id="KW-0547">Nucleotide-binding</keyword>
<evidence type="ECO:0000256" key="5">
    <source>
        <dbReference type="ARBA" id="ARBA00022806"/>
    </source>
</evidence>
<sequence length="1138" mass="128862">MTTRKTELTFPELLPLFEEYSRIACSGLTPGADAFLTAYLHHKKGPLLYIAATDKEAQRICDELEDMLPDSPLYFPTAYTIPYTMRPIFGPTQERRLSTLQNLLRQPKKCVITSASALFEPVPPPKTLFHETISLHCGDELDLEDIERWLTEIGFRREVTVNEPGHFSRRGGLMDIYPMGEEHPLRLEFWGDTLDSIREFDIFTQKSVRARSNLEILPMGEETIHDEQRIDALEKLEQYTEKAGLPASLYERIEHEWTNRPHKNGMHWFRHWFSLGEGCLLDYLHKDTCIINDDYLSISDRYSRIKTNYTNHMGRVPDLFRPCISSPEHLLVSPDKIEKKVAPHPHLFLKVYSCAETRHHYDFVPLAGLAGQLELLKQDMQRKQEEGYDIVLCTETTGHKQRLTELIGSEWEEAIQVRYLQKGFSSQNKKIVYYTDLELFNRTVQKKRRGLSKHTAPLLRYDSLSPGDVVVHIDHGIALFRGITTIEAAGHSTDCMLLEFQKKARIHVPIRDFHKVQKYIGSKESAPPSLSVLGGSGWKRKKERTRKNIQEMAGKLIRIYAEREYAEGLALPPDSSWQQEFEESFLYTPTPDQEKTMIQIKKDLQSSRPMDRLVCGDVGFGKTEVAMRAAFKAVIAGYQVAVLAPTTVLATQHGKTFRERMAEFPVRIATLSRLTSQGTTGKTLADISNGSINIIVGTHKILSSSVRYKNLGLVIIDEEQRFGVRQKERFTALKSSINMLSMSATPIPRTVHMSMAGIRDLSLITTPPQNRLPVETTVAESNDELLASAIQDELERGGQVFVVHNKIQELHELQRRVQSLVPEASIGIGHGQMDGETLEEIMTRFTHGEIDILVSTTIIENGIDIPNANTVIVEDANTMGLSQLYQIRGRVGRSDTQGYAYFFVHDFAAIKEESVQRLKALEQYTDLGSGFQLAMRDLELRGAGNLLGTDQSGTIAAVGFELYCELLKEEIERLRDRGNTEVLPAETEIHLGLHGQFPASYIREGSLRIQLYQRCTSCKTLGELRAFEREISDRFGALPEEVMHLILTMEIKLRAMRFFISKITLEEETLTLCVSSKDAQAVQKTISLFSQSSSAQFSIRAVDTAMELVTKIPSGTPLENGETVRAILKKCLYEASSS</sequence>
<keyword evidence="7 9" id="KW-0238">DNA-binding</keyword>
<protein>
    <recommendedName>
        <fullName evidence="9">Transcription-repair-coupling factor</fullName>
        <shortName evidence="9">TRCF</shortName>
        <ecNumber evidence="9">3.6.4.-</ecNumber>
    </recommendedName>
</protein>
<dbReference type="InterPro" id="IPR041471">
    <property type="entry name" value="UvrB_inter"/>
</dbReference>
<dbReference type="Pfam" id="PF02559">
    <property type="entry name" value="CarD_TRCF_RID"/>
    <property type="match status" value="1"/>
</dbReference>
<dbReference type="Pfam" id="PF00271">
    <property type="entry name" value="Helicase_C"/>
    <property type="match status" value="1"/>
</dbReference>
<dbReference type="InterPro" id="IPR036101">
    <property type="entry name" value="CarD-like/TRCF_RID_sf"/>
</dbReference>
<dbReference type="PROSITE" id="PS51192">
    <property type="entry name" value="HELICASE_ATP_BIND_1"/>
    <property type="match status" value="1"/>
</dbReference>
<evidence type="ECO:0000256" key="1">
    <source>
        <dbReference type="ARBA" id="ARBA00022490"/>
    </source>
</evidence>
<dbReference type="NCBIfam" id="TIGR00580">
    <property type="entry name" value="mfd"/>
    <property type="match status" value="1"/>
</dbReference>
<evidence type="ECO:0000256" key="8">
    <source>
        <dbReference type="ARBA" id="ARBA00023204"/>
    </source>
</evidence>
<dbReference type="PATRIC" id="fig|1313304.3.peg.45"/>
<organism evidence="12 13">
    <name type="scientific">Chitinivibrio alkaliphilus ACht1</name>
    <dbReference type="NCBI Taxonomy" id="1313304"/>
    <lineage>
        <taxon>Bacteria</taxon>
        <taxon>Pseudomonadati</taxon>
        <taxon>Fibrobacterota</taxon>
        <taxon>Chitinivibrionia</taxon>
        <taxon>Chitinivibrionales</taxon>
        <taxon>Chitinivibrionaceae</taxon>
        <taxon>Chitinivibrio</taxon>
    </lineage>
</organism>
<dbReference type="Gene3D" id="3.30.2060.10">
    <property type="entry name" value="Penicillin-binding protein 1b domain"/>
    <property type="match status" value="1"/>
</dbReference>
<dbReference type="Pfam" id="PF17757">
    <property type="entry name" value="UvrB_inter"/>
    <property type="match status" value="1"/>
</dbReference>
<dbReference type="GO" id="GO:0005524">
    <property type="term" value="F:ATP binding"/>
    <property type="evidence" value="ECO:0007669"/>
    <property type="project" value="UniProtKB-UniRule"/>
</dbReference>
<dbReference type="SMART" id="SM00490">
    <property type="entry name" value="HELICc"/>
    <property type="match status" value="1"/>
</dbReference>
<dbReference type="SUPFAM" id="SSF143517">
    <property type="entry name" value="TRCF domain-like"/>
    <property type="match status" value="1"/>
</dbReference>
<dbReference type="InterPro" id="IPR003711">
    <property type="entry name" value="CarD-like/TRCF_RID"/>
</dbReference>
<dbReference type="SMART" id="SM01058">
    <property type="entry name" value="CarD_TRCF"/>
    <property type="match status" value="1"/>
</dbReference>
<dbReference type="SMART" id="SM00982">
    <property type="entry name" value="TRCF"/>
    <property type="match status" value="1"/>
</dbReference>
<dbReference type="Pfam" id="PF03461">
    <property type="entry name" value="TRCF"/>
    <property type="match status" value="1"/>
</dbReference>
<keyword evidence="6 9" id="KW-0067">ATP-binding</keyword>
<evidence type="ECO:0000259" key="10">
    <source>
        <dbReference type="PROSITE" id="PS51192"/>
    </source>
</evidence>
<evidence type="ECO:0000256" key="9">
    <source>
        <dbReference type="HAMAP-Rule" id="MF_00969"/>
    </source>
</evidence>
<dbReference type="OrthoDB" id="9804325at2"/>
<dbReference type="PROSITE" id="PS51194">
    <property type="entry name" value="HELICASE_CTER"/>
    <property type="match status" value="1"/>
</dbReference>
<dbReference type="STRING" id="1313304.CALK_0051"/>
<dbReference type="RefSeq" id="WP_022635620.1">
    <property type="nucleotide sequence ID" value="NZ_ASJR01000001.1"/>
</dbReference>
<proteinExistence type="inferred from homology"/>
<feature type="domain" description="Helicase C-terminal" evidence="11">
    <location>
        <begin position="781"/>
        <end position="939"/>
    </location>
</feature>
<comment type="subcellular location">
    <subcellularLocation>
        <location evidence="9">Cytoplasm</location>
    </subcellularLocation>
</comment>
<dbReference type="Pfam" id="PF00270">
    <property type="entry name" value="DEAD"/>
    <property type="match status" value="1"/>
</dbReference>
<evidence type="ECO:0000259" key="11">
    <source>
        <dbReference type="PROSITE" id="PS51194"/>
    </source>
</evidence>
<keyword evidence="1 9" id="KW-0963">Cytoplasm</keyword>
<dbReference type="PANTHER" id="PTHR47964:SF1">
    <property type="entry name" value="ATP-DEPENDENT DNA HELICASE HOMOLOG RECG, CHLOROPLASTIC"/>
    <property type="match status" value="1"/>
</dbReference>
<dbReference type="Gene3D" id="3.40.50.11180">
    <property type="match status" value="1"/>
</dbReference>
<dbReference type="InterPro" id="IPR027417">
    <property type="entry name" value="P-loop_NTPase"/>
</dbReference>
<comment type="similarity">
    <text evidence="9">In the C-terminal section; belongs to the helicase family. RecG subfamily.</text>
</comment>
<accession>U7D8H1</accession>
<keyword evidence="13" id="KW-1185">Reference proteome</keyword>
<keyword evidence="4 9" id="KW-0378">Hydrolase</keyword>
<name>U7D8H1_9BACT</name>
<comment type="caution">
    <text evidence="12">The sequence shown here is derived from an EMBL/GenBank/DDBJ whole genome shotgun (WGS) entry which is preliminary data.</text>
</comment>
<dbReference type="PANTHER" id="PTHR47964">
    <property type="entry name" value="ATP-DEPENDENT DNA HELICASE HOMOLOG RECG, CHLOROPLASTIC"/>
    <property type="match status" value="1"/>
</dbReference>
<dbReference type="Gene3D" id="3.90.1150.50">
    <property type="entry name" value="Transcription-repair-coupling factor, D7 domain"/>
    <property type="match status" value="1"/>
</dbReference>
<dbReference type="Gene3D" id="2.40.10.170">
    <property type="match status" value="1"/>
</dbReference>
<dbReference type="SUPFAM" id="SSF52540">
    <property type="entry name" value="P-loop containing nucleoside triphosphate hydrolases"/>
    <property type="match status" value="3"/>
</dbReference>
<evidence type="ECO:0000256" key="3">
    <source>
        <dbReference type="ARBA" id="ARBA00022763"/>
    </source>
</evidence>
<dbReference type="SMART" id="SM00487">
    <property type="entry name" value="DEXDc"/>
    <property type="match status" value="1"/>
</dbReference>
<feature type="domain" description="Helicase ATP-binding" evidence="10">
    <location>
        <begin position="603"/>
        <end position="764"/>
    </location>
</feature>
<dbReference type="InterPro" id="IPR005118">
    <property type="entry name" value="TRCF_C"/>
</dbReference>
<dbReference type="Proteomes" id="UP000017148">
    <property type="component" value="Unassembled WGS sequence"/>
</dbReference>
<dbReference type="InterPro" id="IPR004576">
    <property type="entry name" value="Mfd"/>
</dbReference>
<comment type="function">
    <text evidence="9">Couples transcription and DNA repair by recognizing RNA polymerase (RNAP) stalled at DNA lesions. Mediates ATP-dependent release of RNAP and its truncated transcript from the DNA, and recruitment of nucleotide excision repair machinery to the damaged site.</text>
</comment>
<dbReference type="GO" id="GO:0003684">
    <property type="term" value="F:damaged DNA binding"/>
    <property type="evidence" value="ECO:0007669"/>
    <property type="project" value="InterPro"/>
</dbReference>
<dbReference type="InterPro" id="IPR014001">
    <property type="entry name" value="Helicase_ATP-bd"/>
</dbReference>
<evidence type="ECO:0000256" key="6">
    <source>
        <dbReference type="ARBA" id="ARBA00022840"/>
    </source>
</evidence>
<dbReference type="GO" id="GO:0006355">
    <property type="term" value="P:regulation of DNA-templated transcription"/>
    <property type="evidence" value="ECO:0007669"/>
    <property type="project" value="UniProtKB-UniRule"/>
</dbReference>